<dbReference type="OrthoDB" id="931854at2"/>
<feature type="domain" description="D-apionate lactonase TIM barrel" evidence="2">
    <location>
        <begin position="269"/>
        <end position="555"/>
    </location>
</feature>
<evidence type="ECO:0000313" key="5">
    <source>
        <dbReference type="Proteomes" id="UP000184395"/>
    </source>
</evidence>
<name>A0A1M6PNF6_9BURK</name>
<feature type="domain" description="D-apionate lactonase C-terminal" evidence="3">
    <location>
        <begin position="566"/>
        <end position="647"/>
    </location>
</feature>
<reference evidence="4 5" key="1">
    <citation type="submission" date="2016-11" db="EMBL/GenBank/DDBJ databases">
        <authorList>
            <person name="Jaros S."/>
            <person name="Januszkiewicz K."/>
            <person name="Wedrychowicz H."/>
        </authorList>
    </citation>
    <scope>NUCLEOTIDE SEQUENCE [LARGE SCALE GENOMIC DNA]</scope>
    <source>
        <strain evidence="4 5">LMG 20594</strain>
    </source>
</reference>
<dbReference type="EMBL" id="FRAB01000013">
    <property type="protein sequence ID" value="SHK09442.1"/>
    <property type="molecule type" value="Genomic_DNA"/>
</dbReference>
<feature type="domain" description="D-apionate lactonase N-terminal" evidence="1">
    <location>
        <begin position="12"/>
        <end position="237"/>
    </location>
</feature>
<dbReference type="STRING" id="169427.SAMN05192548_101373"/>
<organism evidence="4 5">
    <name type="scientific">Paraburkholderia terricola</name>
    <dbReference type="NCBI Taxonomy" id="169427"/>
    <lineage>
        <taxon>Bacteria</taxon>
        <taxon>Pseudomonadati</taxon>
        <taxon>Pseudomonadota</taxon>
        <taxon>Betaproteobacteria</taxon>
        <taxon>Burkholderiales</taxon>
        <taxon>Burkholderiaceae</taxon>
        <taxon>Paraburkholderia</taxon>
    </lineage>
</organism>
<proteinExistence type="predicted"/>
<sequence length="666" mass="71577">MNSRDRTLANIYYGTSQIEPTAQTLTAGPWSALFIDGALREIRHGGTEVVRAISWLVRDRDWGTCRPEIRDVEIDSHARGFRVSYAARCVNPEGHVLTYTVLIACDADAAFECSARATAQTDFLAARCGFVVLHPIEGIAGAAARVTHDDGTIETSSFPASIDPWQPFKHIRAIENALASGATVRCAFTGDVFEMEDQRNWSDASFKTYSRPLELPWPYTIEKGSTSEQSIRVEVDGAPPQLNAVAALSPRHGEILIDLRGIDEPMPKLGVAIAPDEIDATLANLSLLAELAPQRLTLHFDPVAGHGAAEFARFAQLQRRAAIPAVLECALPGVAAPEEELQWIAARIQEAGLELTGIVVSPSVHRQSNPPGSISPPCPPLDEVYRAARRAFPGLRLGGGMLSYFTELNRKRPPLERVDWVTHATCPIVHAADDRSVMQTLEAIPHITRSCRALIGAQPYAIGPVSIGMRQNPYGSRVMPNPRGERVAMAGDDPRQRGLFGAAWLAGYATALEGAALECLTLGALTGPRGLVDAASAPARYPMFHVAAAMARMAGATRLPCRAASPREVACFGARDAQGRMRLIVANLTADQRTVCLTFSGASVAADMSLSTLDEASFDAAQDGRIPVDRLSLVSDSVLSLKPFACMQIASGPTPFGQPMPAARDR</sequence>
<dbReference type="InterPro" id="IPR058787">
    <property type="entry name" value="ApnL_M"/>
</dbReference>
<dbReference type="RefSeq" id="WP_073429211.1">
    <property type="nucleotide sequence ID" value="NZ_CADFGY010000015.1"/>
</dbReference>
<dbReference type="Proteomes" id="UP000184395">
    <property type="component" value="Unassembled WGS sequence"/>
</dbReference>
<accession>A0A1M6PNF6</accession>
<evidence type="ECO:0000259" key="3">
    <source>
        <dbReference type="Pfam" id="PF25839"/>
    </source>
</evidence>
<dbReference type="Pfam" id="PF25838">
    <property type="entry name" value="Apionate_lact_M"/>
    <property type="match status" value="1"/>
</dbReference>
<evidence type="ECO:0000259" key="2">
    <source>
        <dbReference type="Pfam" id="PF25838"/>
    </source>
</evidence>
<dbReference type="InterPro" id="IPR058789">
    <property type="entry name" value="ApnL_C"/>
</dbReference>
<gene>
    <name evidence="4" type="ORF">SAMN05192548_101373</name>
</gene>
<dbReference type="InterPro" id="IPR058788">
    <property type="entry name" value="ApnL_N"/>
</dbReference>
<protein>
    <submittedName>
        <fullName evidence="4">Uncharacterized protein</fullName>
    </submittedName>
</protein>
<dbReference type="AlphaFoldDB" id="A0A1M6PNF6"/>
<evidence type="ECO:0000259" key="1">
    <source>
        <dbReference type="Pfam" id="PF25837"/>
    </source>
</evidence>
<dbReference type="Pfam" id="PF25839">
    <property type="entry name" value="Apionate_lact_C"/>
    <property type="match status" value="1"/>
</dbReference>
<dbReference type="Pfam" id="PF25837">
    <property type="entry name" value="Apionate_lact_N"/>
    <property type="match status" value="1"/>
</dbReference>
<evidence type="ECO:0000313" key="4">
    <source>
        <dbReference type="EMBL" id="SHK09442.1"/>
    </source>
</evidence>